<proteinExistence type="predicted"/>
<evidence type="ECO:0000256" key="2">
    <source>
        <dbReference type="ARBA" id="ARBA00023125"/>
    </source>
</evidence>
<evidence type="ECO:0000313" key="6">
    <source>
        <dbReference type="Proteomes" id="UP000247540"/>
    </source>
</evidence>
<protein>
    <submittedName>
        <fullName evidence="5">Autoinducer binding domain-containing protein</fullName>
    </submittedName>
</protein>
<feature type="domain" description="Transcription factor LuxR-like autoinducer-binding" evidence="4">
    <location>
        <begin position="33"/>
        <end position="147"/>
    </location>
</feature>
<keyword evidence="6" id="KW-1185">Reference proteome</keyword>
<evidence type="ECO:0000313" key="5">
    <source>
        <dbReference type="EMBL" id="PYE76055.1"/>
    </source>
</evidence>
<gene>
    <name evidence="5" type="ORF">DFQ15_11615</name>
</gene>
<keyword evidence="3" id="KW-0804">Transcription</keyword>
<reference evidence="5 6" key="1">
    <citation type="submission" date="2018-06" db="EMBL/GenBank/DDBJ databases">
        <title>Genomic Encyclopedia of Type Strains, Phase III (KMG-III): the genomes of soil and plant-associated and newly described type strains.</title>
        <authorList>
            <person name="Whitman W."/>
        </authorList>
    </citation>
    <scope>NUCLEOTIDE SEQUENCE [LARGE SCALE GENOMIC DNA]</scope>
    <source>
        <strain evidence="5 6">CECT 7646</strain>
    </source>
</reference>
<organism evidence="5 6">
    <name type="scientific">Xylophilus ampelinus</name>
    <dbReference type="NCBI Taxonomy" id="54067"/>
    <lineage>
        <taxon>Bacteria</taxon>
        <taxon>Pseudomonadati</taxon>
        <taxon>Pseudomonadota</taxon>
        <taxon>Betaproteobacteria</taxon>
        <taxon>Burkholderiales</taxon>
        <taxon>Xylophilus</taxon>
    </lineage>
</organism>
<dbReference type="SUPFAM" id="SSF75516">
    <property type="entry name" value="Pheromone-binding domain of LuxR-like quorum-sensing transcription factors"/>
    <property type="match status" value="1"/>
</dbReference>
<dbReference type="OrthoDB" id="9774661at2"/>
<dbReference type="InterPro" id="IPR036693">
    <property type="entry name" value="TF_LuxR_autoind-bd_dom_sf"/>
</dbReference>
<dbReference type="InterPro" id="IPR005143">
    <property type="entry name" value="TF_LuxR_autoind-bd_dom"/>
</dbReference>
<comment type="caution">
    <text evidence="5">The sequence shown here is derived from an EMBL/GenBank/DDBJ whole genome shotgun (WGS) entry which is preliminary data.</text>
</comment>
<dbReference type="EMBL" id="QJTC01000016">
    <property type="protein sequence ID" value="PYE76055.1"/>
    <property type="molecule type" value="Genomic_DNA"/>
</dbReference>
<dbReference type="Gene3D" id="3.30.450.80">
    <property type="entry name" value="Transcription factor LuxR-like, autoinducer-binding domain"/>
    <property type="match status" value="1"/>
</dbReference>
<keyword evidence="2" id="KW-0238">DNA-binding</keyword>
<evidence type="ECO:0000256" key="3">
    <source>
        <dbReference type="ARBA" id="ARBA00023163"/>
    </source>
</evidence>
<dbReference type="Proteomes" id="UP000247540">
    <property type="component" value="Unassembled WGS sequence"/>
</dbReference>
<dbReference type="GO" id="GO:0003677">
    <property type="term" value="F:DNA binding"/>
    <property type="evidence" value="ECO:0007669"/>
    <property type="project" value="UniProtKB-KW"/>
</dbReference>
<dbReference type="RefSeq" id="WP_110466057.1">
    <property type="nucleotide sequence ID" value="NZ_JAMOFZ010000016.1"/>
</dbReference>
<dbReference type="Pfam" id="PF03472">
    <property type="entry name" value="Autoind_bind"/>
    <property type="match status" value="1"/>
</dbReference>
<sequence>MTMPTGSPLSSAINLMAIVFDEKTKPDFLWTMMAATRKIGFDRFLVDAHWYDQKGALVHQIASNYPVEWPRICAERECIVPDPTIVHCRTSTDALAWTTHLFENTDALDFPEHTTSQGVEFCFSVPVCEARGGVKSMIRLVRDKPLTAEIGETELLIAAGKVLASCAYFSYLGPSKLIVVRGSPRMSNGRFAMEETRMSLPLGNRSRWPIGSFQQACQSSTPAEGRLSAAEVYPHVQGLRDAYR</sequence>
<name>A0A318SF80_9BURK</name>
<evidence type="ECO:0000256" key="1">
    <source>
        <dbReference type="ARBA" id="ARBA00023015"/>
    </source>
</evidence>
<dbReference type="AlphaFoldDB" id="A0A318SF80"/>
<keyword evidence="1" id="KW-0805">Transcription regulation</keyword>
<accession>A0A318SF80</accession>
<evidence type="ECO:0000259" key="4">
    <source>
        <dbReference type="Pfam" id="PF03472"/>
    </source>
</evidence>